<dbReference type="AlphaFoldDB" id="U1SMA5"/>
<dbReference type="InterPro" id="IPR000914">
    <property type="entry name" value="SBP_5_dom"/>
</dbReference>
<protein>
    <submittedName>
        <fullName evidence="6">ABC transporter, substrate-binding protein, family 5</fullName>
    </submittedName>
</protein>
<reference evidence="6 7" key="1">
    <citation type="submission" date="2013-08" db="EMBL/GenBank/DDBJ databases">
        <authorList>
            <person name="Weinstock G."/>
            <person name="Sodergren E."/>
            <person name="Wylie T."/>
            <person name="Fulton L."/>
            <person name="Fulton R."/>
            <person name="Fronick C."/>
            <person name="O'Laughlin M."/>
            <person name="Godfrey J."/>
            <person name="Miner T."/>
            <person name="Herter B."/>
            <person name="Appelbaum E."/>
            <person name="Cordes M."/>
            <person name="Lek S."/>
            <person name="Wollam A."/>
            <person name="Pepin K.H."/>
            <person name="Palsikar V.B."/>
            <person name="Mitreva M."/>
            <person name="Wilson R.K."/>
        </authorList>
    </citation>
    <scope>NUCLEOTIDE SEQUENCE [LARGE SCALE GENOMIC DNA]</scope>
    <source>
        <strain evidence="6 7">F0580</strain>
    </source>
</reference>
<evidence type="ECO:0000256" key="2">
    <source>
        <dbReference type="ARBA" id="ARBA00022448"/>
    </source>
</evidence>
<feature type="domain" description="Solute-binding protein family 5" evidence="5">
    <location>
        <begin position="92"/>
        <end position="439"/>
    </location>
</feature>
<dbReference type="InterPro" id="IPR039424">
    <property type="entry name" value="SBP_5"/>
</dbReference>
<dbReference type="PIRSF" id="PIRSF002741">
    <property type="entry name" value="MppA"/>
    <property type="match status" value="1"/>
</dbReference>
<evidence type="ECO:0000256" key="4">
    <source>
        <dbReference type="SAM" id="SignalP"/>
    </source>
</evidence>
<dbReference type="GO" id="GO:0015833">
    <property type="term" value="P:peptide transport"/>
    <property type="evidence" value="ECO:0007669"/>
    <property type="project" value="TreeGrafter"/>
</dbReference>
<evidence type="ECO:0000259" key="5">
    <source>
        <dbReference type="Pfam" id="PF00496"/>
    </source>
</evidence>
<dbReference type="STRING" id="419015.HMPREF3214_00106"/>
<sequence length="528" mass="58129">MKCGKLGKLVAGIAVATLMLSGCGAGNNGNSSSSSKNAPAASTVVPGTITTQIAYAGRNFDPGTTSLALPMAGNWHVIEALYTRKMNDFSLVSGLAKGDPKMVSETEYEVTLRDGAKFSDGNAVTANDVKFSFERMMKEGSLFAPMLSFIESIETKGDNTLVFHLNKPFTLVKDRFSLVGVVPASMSDEDLQKMPVGSGPYKYTNITDQQVTFEKNANYNGEWQAPSEKMVWNSNVDDTARVTAMQSGKNDVMENVPVKAFQTLKTSGSEIQQVQSFNQAFIMFNTKKAPFDKKEVRQAVFYGIDTEALIKNQMGGQAKPVTGFLPESFKYYKKGKNVYTYNVEKAKKLIKDAGVQAGTTFTLYTTDQTWITELAPQIKNNLEALGFKVDIQSMKSAALFPNVTDKEDADYSMVLAPGDPTVFGNDPDVLLNWWFGDNAWTKTRTFWKGSEAYNKLHEYMDKAVVAESDSERTEAWNNAMDIISEEVPLYPLFHRTLSTASRKGVFKEYKAAGTTGLFFLGAKLSKKS</sequence>
<dbReference type="Gene3D" id="3.90.76.10">
    <property type="entry name" value="Dipeptide-binding Protein, Domain 1"/>
    <property type="match status" value="1"/>
</dbReference>
<dbReference type="GO" id="GO:1904680">
    <property type="term" value="F:peptide transmembrane transporter activity"/>
    <property type="evidence" value="ECO:0007669"/>
    <property type="project" value="TreeGrafter"/>
</dbReference>
<keyword evidence="7" id="KW-1185">Reference proteome</keyword>
<name>U1SMA5_9BIFI</name>
<dbReference type="Gene3D" id="3.40.190.10">
    <property type="entry name" value="Periplasmic binding protein-like II"/>
    <property type="match status" value="1"/>
</dbReference>
<evidence type="ECO:0000313" key="6">
    <source>
        <dbReference type="EMBL" id="ERH31812.1"/>
    </source>
</evidence>
<dbReference type="CDD" id="cd00995">
    <property type="entry name" value="PBP2_NikA_DppA_OppA_like"/>
    <property type="match status" value="1"/>
</dbReference>
<dbReference type="EMBL" id="AWSI01000009">
    <property type="protein sequence ID" value="ERH31812.1"/>
    <property type="molecule type" value="Genomic_DNA"/>
</dbReference>
<dbReference type="PROSITE" id="PS51257">
    <property type="entry name" value="PROKAR_LIPOPROTEIN"/>
    <property type="match status" value="1"/>
</dbReference>
<dbReference type="PANTHER" id="PTHR30290:SF9">
    <property type="entry name" value="OLIGOPEPTIDE-BINDING PROTEIN APPA"/>
    <property type="match status" value="1"/>
</dbReference>
<dbReference type="RefSeq" id="WP_021617402.1">
    <property type="nucleotide sequence ID" value="NZ_KE952640.1"/>
</dbReference>
<feature type="chain" id="PRO_5038827818" evidence="4">
    <location>
        <begin position="25"/>
        <end position="528"/>
    </location>
</feature>
<dbReference type="Proteomes" id="UP000016519">
    <property type="component" value="Unassembled WGS sequence"/>
</dbReference>
<dbReference type="HOGENOM" id="CLU_017028_7_4_11"/>
<proteinExistence type="inferred from homology"/>
<dbReference type="PATRIC" id="fig|1321816.3.peg.208"/>
<comment type="caution">
    <text evidence="6">The sequence shown here is derived from an EMBL/GenBank/DDBJ whole genome shotgun (WGS) entry which is preliminary data.</text>
</comment>
<evidence type="ECO:0000256" key="1">
    <source>
        <dbReference type="ARBA" id="ARBA00005695"/>
    </source>
</evidence>
<dbReference type="InterPro" id="IPR030678">
    <property type="entry name" value="Peptide/Ni-bd"/>
</dbReference>
<comment type="similarity">
    <text evidence="1">Belongs to the bacterial solute-binding protein 5 family.</text>
</comment>
<gene>
    <name evidence="6" type="ORF">HMPREF9244_00250</name>
</gene>
<evidence type="ECO:0000256" key="3">
    <source>
        <dbReference type="ARBA" id="ARBA00022729"/>
    </source>
</evidence>
<keyword evidence="2" id="KW-0813">Transport</keyword>
<accession>U1SMA5</accession>
<dbReference type="Gene3D" id="3.10.105.10">
    <property type="entry name" value="Dipeptide-binding Protein, Domain 3"/>
    <property type="match status" value="1"/>
</dbReference>
<dbReference type="SUPFAM" id="SSF53850">
    <property type="entry name" value="Periplasmic binding protein-like II"/>
    <property type="match status" value="1"/>
</dbReference>
<evidence type="ECO:0000313" key="7">
    <source>
        <dbReference type="Proteomes" id="UP000016519"/>
    </source>
</evidence>
<feature type="signal peptide" evidence="4">
    <location>
        <begin position="1"/>
        <end position="24"/>
    </location>
</feature>
<keyword evidence="3 4" id="KW-0732">Signal</keyword>
<organism evidence="6 7">
    <name type="scientific">Alloscardovia omnicolens F0580</name>
    <dbReference type="NCBI Taxonomy" id="1321816"/>
    <lineage>
        <taxon>Bacteria</taxon>
        <taxon>Bacillati</taxon>
        <taxon>Actinomycetota</taxon>
        <taxon>Actinomycetes</taxon>
        <taxon>Bifidobacteriales</taxon>
        <taxon>Bifidobacteriaceae</taxon>
        <taxon>Alloscardovia</taxon>
    </lineage>
</organism>
<dbReference type="Pfam" id="PF00496">
    <property type="entry name" value="SBP_bac_5"/>
    <property type="match status" value="1"/>
</dbReference>
<dbReference type="GO" id="GO:0042597">
    <property type="term" value="C:periplasmic space"/>
    <property type="evidence" value="ECO:0007669"/>
    <property type="project" value="UniProtKB-ARBA"/>
</dbReference>
<dbReference type="GO" id="GO:0043190">
    <property type="term" value="C:ATP-binding cassette (ABC) transporter complex"/>
    <property type="evidence" value="ECO:0007669"/>
    <property type="project" value="InterPro"/>
</dbReference>
<dbReference type="PANTHER" id="PTHR30290">
    <property type="entry name" value="PERIPLASMIC BINDING COMPONENT OF ABC TRANSPORTER"/>
    <property type="match status" value="1"/>
</dbReference>